<dbReference type="PANTHER" id="PTHR31008:SF2">
    <property type="entry name" value="COP1-INTERACTING PROTEIN-LIKE PROTEIN"/>
    <property type="match status" value="1"/>
</dbReference>
<organism evidence="2 3">
    <name type="scientific">Genlisea aurea</name>
    <dbReference type="NCBI Taxonomy" id="192259"/>
    <lineage>
        <taxon>Eukaryota</taxon>
        <taxon>Viridiplantae</taxon>
        <taxon>Streptophyta</taxon>
        <taxon>Embryophyta</taxon>
        <taxon>Tracheophyta</taxon>
        <taxon>Spermatophyta</taxon>
        <taxon>Magnoliopsida</taxon>
        <taxon>eudicotyledons</taxon>
        <taxon>Gunneridae</taxon>
        <taxon>Pentapetalae</taxon>
        <taxon>asterids</taxon>
        <taxon>lamiids</taxon>
        <taxon>Lamiales</taxon>
        <taxon>Lentibulariaceae</taxon>
        <taxon>Genlisea</taxon>
    </lineage>
</organism>
<reference evidence="2 3" key="1">
    <citation type="journal article" date="2013" name="BMC Genomics">
        <title>The miniature genome of a carnivorous plant Genlisea aurea contains a low number of genes and short non-coding sequences.</title>
        <authorList>
            <person name="Leushkin E.V."/>
            <person name="Sutormin R.A."/>
            <person name="Nabieva E.R."/>
            <person name="Penin A.A."/>
            <person name="Kondrashov A.S."/>
            <person name="Logacheva M.D."/>
        </authorList>
    </citation>
    <scope>NUCLEOTIDE SEQUENCE [LARGE SCALE GENOMIC DNA]</scope>
</reference>
<name>S8CLU6_9LAMI</name>
<evidence type="ECO:0000256" key="1">
    <source>
        <dbReference type="SAM" id="MobiDB-lite"/>
    </source>
</evidence>
<dbReference type="EMBL" id="AUSU01004063">
    <property type="protein sequence ID" value="EPS65746.1"/>
    <property type="molecule type" value="Genomic_DNA"/>
</dbReference>
<feature type="non-terminal residue" evidence="2">
    <location>
        <position position="1"/>
    </location>
</feature>
<dbReference type="OrthoDB" id="1928292at2759"/>
<dbReference type="AlphaFoldDB" id="S8CLU6"/>
<feature type="region of interest" description="Disordered" evidence="1">
    <location>
        <begin position="288"/>
        <end position="313"/>
    </location>
</feature>
<keyword evidence="3" id="KW-1185">Reference proteome</keyword>
<dbReference type="Proteomes" id="UP000015453">
    <property type="component" value="Unassembled WGS sequence"/>
</dbReference>
<comment type="caution">
    <text evidence="2">The sequence shown here is derived from an EMBL/GenBank/DDBJ whole genome shotgun (WGS) entry which is preliminary data.</text>
</comment>
<evidence type="ECO:0000313" key="3">
    <source>
        <dbReference type="Proteomes" id="UP000015453"/>
    </source>
</evidence>
<feature type="compositionally biased region" description="Polar residues" evidence="1">
    <location>
        <begin position="289"/>
        <end position="298"/>
    </location>
</feature>
<protein>
    <submittedName>
        <fullName evidence="2">Uncharacterized protein</fullName>
    </submittedName>
</protein>
<feature type="non-terminal residue" evidence="2">
    <location>
        <position position="358"/>
    </location>
</feature>
<gene>
    <name evidence="2" type="ORF">M569_09031</name>
</gene>
<accession>S8CLU6</accession>
<dbReference type="PANTHER" id="PTHR31008">
    <property type="entry name" value="COP1-INTERACTING PROTEIN-RELATED"/>
    <property type="match status" value="1"/>
</dbReference>
<evidence type="ECO:0000313" key="2">
    <source>
        <dbReference type="EMBL" id="EPS65746.1"/>
    </source>
</evidence>
<sequence length="358" mass="39685">EGRLKKMRPSTLLTSAVFQLTPTRTRCELIIISNGKKEKIASGLINPFLAHLKVAQNEIAKGGYSILLEPESGSDATWFTKATMERFVRFVSTPEILERVYTVETEILQIEEAISIQSHDVAHNSDDVCQNVVENLQSKPVVGYTGYKSMSTADEKAIIVYTPGAPLLEAHGPYQHDGNAKLQLLKVLENRKAVLQKEQGMAFARALAAGFDIDIMVPLIAFAECFGAHRLKDACSRFVDLWKRKHETGQWLDIQPSDAVPAQSDFSMVNASGIVLSDALLKHDDSNPMLASQRNGKLNSRDEAGDNQATSGPQECYQNHFPQLVYPPWPVHALPGGQQVFQAYPMQGLPYYQPFLSN</sequence>
<proteinExistence type="predicted"/>